<evidence type="ECO:0000313" key="3">
    <source>
        <dbReference type="Proteomes" id="UP000019113"/>
    </source>
</evidence>
<feature type="transmembrane region" description="Helical" evidence="1">
    <location>
        <begin position="20"/>
        <end position="42"/>
    </location>
</feature>
<sequence length="175" mass="20041">MSSTLPTSPSRSVPPWYRQFWPWFLITLLLSSVTFSLIYLTLSIRYFDGSVPEDYYRDGLAINAQLKKQQHAATLGLAAQLRIDATTGDVMVRLAGEERPETLHLRLIFPSDGDRDRELLLRHTRDNHYVGVLDRNLRYRRYLQLQPQAGNDAAWRLTGEATFPLDTSVHLTPGL</sequence>
<dbReference type="eggNOG" id="COG3198">
    <property type="taxonomic scope" value="Bacteria"/>
</dbReference>
<accession>W1N547</accession>
<dbReference type="AlphaFoldDB" id="W1N547"/>
<dbReference type="PATRIC" id="fig|1178482.3.peg.3146"/>
<gene>
    <name evidence="2" type="ORF">BJB45_02690</name>
</gene>
<dbReference type="Proteomes" id="UP000019113">
    <property type="component" value="Unassembled WGS sequence"/>
</dbReference>
<evidence type="ECO:0008006" key="4">
    <source>
        <dbReference type="Google" id="ProtNLM"/>
    </source>
</evidence>
<protein>
    <recommendedName>
        <fullName evidence="4">Nitrogen fixation protein FixH</fullName>
    </recommendedName>
</protein>
<proteinExistence type="predicted"/>
<dbReference type="KEGG" id="hhu:AR456_04175"/>
<evidence type="ECO:0000256" key="1">
    <source>
        <dbReference type="SAM" id="Phobius"/>
    </source>
</evidence>
<keyword evidence="1" id="KW-0812">Transmembrane</keyword>
<dbReference type="Pfam" id="PF05751">
    <property type="entry name" value="FixH"/>
    <property type="match status" value="1"/>
</dbReference>
<comment type="caution">
    <text evidence="2">The sequence shown here is derived from an EMBL/GenBank/DDBJ whole genome shotgun (WGS) entry which is preliminary data.</text>
</comment>
<dbReference type="OrthoDB" id="5295180at2"/>
<evidence type="ECO:0000313" key="2">
    <source>
        <dbReference type="EMBL" id="ERL50055.1"/>
    </source>
</evidence>
<reference evidence="2 3" key="1">
    <citation type="submission" date="2013-08" db="EMBL/GenBank/DDBJ databases">
        <title>draft genome of Halomonas huanghegensis, strain BJGMM-B45T.</title>
        <authorList>
            <person name="Miao C."/>
            <person name="Wan Y."/>
            <person name="Jin W."/>
        </authorList>
    </citation>
    <scope>NUCLEOTIDE SEQUENCE [LARGE SCALE GENOMIC DNA]</scope>
    <source>
        <strain evidence="2 3">BJGMM-B45</strain>
    </source>
</reference>
<name>W1N547_9GAMM</name>
<keyword evidence="1" id="KW-1133">Transmembrane helix</keyword>
<dbReference type="InterPro" id="IPR008620">
    <property type="entry name" value="FixH"/>
</dbReference>
<dbReference type="STRING" id="1178482.AR456_04175"/>
<keyword evidence="1" id="KW-0472">Membrane</keyword>
<dbReference type="EMBL" id="AVBC01000039">
    <property type="protein sequence ID" value="ERL50055.1"/>
    <property type="molecule type" value="Genomic_DNA"/>
</dbReference>
<organism evidence="2 3">
    <name type="scientific">Halomonas huangheensis</name>
    <dbReference type="NCBI Taxonomy" id="1178482"/>
    <lineage>
        <taxon>Bacteria</taxon>
        <taxon>Pseudomonadati</taxon>
        <taxon>Pseudomonadota</taxon>
        <taxon>Gammaproteobacteria</taxon>
        <taxon>Oceanospirillales</taxon>
        <taxon>Halomonadaceae</taxon>
        <taxon>Halomonas</taxon>
    </lineage>
</organism>
<keyword evidence="3" id="KW-1185">Reference proteome</keyword>
<dbReference type="RefSeq" id="WP_021820103.1">
    <property type="nucleotide sequence ID" value="NZ_AVBC01000039.1"/>
</dbReference>